<evidence type="ECO:0000256" key="7">
    <source>
        <dbReference type="SAM" id="MobiDB-lite"/>
    </source>
</evidence>
<keyword evidence="10" id="KW-1185">Reference proteome</keyword>
<dbReference type="RefSeq" id="XP_009545241.1">
    <property type="nucleotide sequence ID" value="XM_009546946.1"/>
</dbReference>
<feature type="domain" description="Homeobox" evidence="8">
    <location>
        <begin position="63"/>
        <end position="123"/>
    </location>
</feature>
<evidence type="ECO:0000256" key="2">
    <source>
        <dbReference type="ARBA" id="ARBA00023125"/>
    </source>
</evidence>
<dbReference type="GO" id="GO:0005634">
    <property type="term" value="C:nucleus"/>
    <property type="evidence" value="ECO:0007669"/>
    <property type="project" value="UniProtKB-SubCell"/>
</dbReference>
<dbReference type="Gene3D" id="1.10.10.60">
    <property type="entry name" value="Homeodomain-like"/>
    <property type="match status" value="1"/>
</dbReference>
<dbReference type="GO" id="GO:0030154">
    <property type="term" value="P:cell differentiation"/>
    <property type="evidence" value="ECO:0007669"/>
    <property type="project" value="TreeGrafter"/>
</dbReference>
<dbReference type="InterPro" id="IPR051000">
    <property type="entry name" value="Homeobox_DNA-bind_prot"/>
</dbReference>
<dbReference type="GO" id="GO:0000978">
    <property type="term" value="F:RNA polymerase II cis-regulatory region sequence-specific DNA binding"/>
    <property type="evidence" value="ECO:0007669"/>
    <property type="project" value="TreeGrafter"/>
</dbReference>
<keyword evidence="3 5" id="KW-0371">Homeobox</keyword>
<reference evidence="9 10" key="1">
    <citation type="journal article" date="2012" name="New Phytol.">
        <title>Insight into trade-off between wood decay and parasitism from the genome of a fungal forest pathogen.</title>
        <authorList>
            <person name="Olson A."/>
            <person name="Aerts A."/>
            <person name="Asiegbu F."/>
            <person name="Belbahri L."/>
            <person name="Bouzid O."/>
            <person name="Broberg A."/>
            <person name="Canback B."/>
            <person name="Coutinho P.M."/>
            <person name="Cullen D."/>
            <person name="Dalman K."/>
            <person name="Deflorio G."/>
            <person name="van Diepen L.T."/>
            <person name="Dunand C."/>
            <person name="Duplessis S."/>
            <person name="Durling M."/>
            <person name="Gonthier P."/>
            <person name="Grimwood J."/>
            <person name="Fossdal C.G."/>
            <person name="Hansson D."/>
            <person name="Henrissat B."/>
            <person name="Hietala A."/>
            <person name="Himmelstrand K."/>
            <person name="Hoffmeister D."/>
            <person name="Hogberg N."/>
            <person name="James T.Y."/>
            <person name="Karlsson M."/>
            <person name="Kohler A."/>
            <person name="Kues U."/>
            <person name="Lee Y.H."/>
            <person name="Lin Y.C."/>
            <person name="Lind M."/>
            <person name="Lindquist E."/>
            <person name="Lombard V."/>
            <person name="Lucas S."/>
            <person name="Lunden K."/>
            <person name="Morin E."/>
            <person name="Murat C."/>
            <person name="Park J."/>
            <person name="Raffaello T."/>
            <person name="Rouze P."/>
            <person name="Salamov A."/>
            <person name="Schmutz J."/>
            <person name="Solheim H."/>
            <person name="Stahlberg J."/>
            <person name="Velez H."/>
            <person name="de Vries R.P."/>
            <person name="Wiebenga A."/>
            <person name="Woodward S."/>
            <person name="Yakovlev I."/>
            <person name="Garbelotto M."/>
            <person name="Martin F."/>
            <person name="Grigoriev I.V."/>
            <person name="Stenlid J."/>
        </authorList>
    </citation>
    <scope>NUCLEOTIDE SEQUENCE [LARGE SCALE GENOMIC DNA]</scope>
    <source>
        <strain evidence="9 10">TC 32-1</strain>
    </source>
</reference>
<proteinExistence type="predicted"/>
<evidence type="ECO:0000256" key="4">
    <source>
        <dbReference type="ARBA" id="ARBA00023242"/>
    </source>
</evidence>
<dbReference type="Proteomes" id="UP000030671">
    <property type="component" value="Unassembled WGS sequence"/>
</dbReference>
<dbReference type="SUPFAM" id="SSF46689">
    <property type="entry name" value="Homeodomain-like"/>
    <property type="match status" value="1"/>
</dbReference>
<dbReference type="GeneID" id="20670366"/>
<dbReference type="InParanoid" id="W4KCZ7"/>
<dbReference type="OrthoDB" id="6159439at2759"/>
<organism evidence="9 10">
    <name type="scientific">Heterobasidion irregulare (strain TC 32-1)</name>
    <dbReference type="NCBI Taxonomy" id="747525"/>
    <lineage>
        <taxon>Eukaryota</taxon>
        <taxon>Fungi</taxon>
        <taxon>Dikarya</taxon>
        <taxon>Basidiomycota</taxon>
        <taxon>Agaricomycotina</taxon>
        <taxon>Agaricomycetes</taxon>
        <taxon>Russulales</taxon>
        <taxon>Bondarzewiaceae</taxon>
        <taxon>Heterobasidion</taxon>
        <taxon>Heterobasidion annosum species complex</taxon>
    </lineage>
</organism>
<dbReference type="PANTHER" id="PTHR24324:SF5">
    <property type="entry name" value="HEMATOPOIETICALLY-EXPRESSED HOMEOBOX PROTEIN HHEX"/>
    <property type="match status" value="1"/>
</dbReference>
<sequence length="333" mass="36087">MPSSSHPSPRDKSPLPGTSPDPGSSAAVSPSAHDHDGDDAASEPISEPAGRRRSTSSTKSSGDREKRKRSRVTPDQLIHLERFFSVDRSPTAARRREISQMLGMQERQTQIWFQNRRAKAKLLDGKNKTHLPTSPPETPPELQPGFQAELHSLIHEDEAVTVIPCTDLTIGTWRRMATTVGKHDLVAYLCDAKRCLTWFIHSAGHGFKMEIAYDSVVSTEFANAAPGAGLATFILARPPAFFLEAPAVTSSPQGDRCALPGTRVWKRCADWTEGMQATKVLRHELVGSAVQLAHVLASFHAGKASGEVRLHEPAYTAAPASSSNPTSPPSLPL</sequence>
<dbReference type="SMART" id="SM00389">
    <property type="entry name" value="HOX"/>
    <property type="match status" value="1"/>
</dbReference>
<dbReference type="InterPro" id="IPR057939">
    <property type="entry name" value="TRF2_HOY1_PH"/>
</dbReference>
<dbReference type="InterPro" id="IPR009057">
    <property type="entry name" value="Homeodomain-like_sf"/>
</dbReference>
<evidence type="ECO:0000256" key="6">
    <source>
        <dbReference type="RuleBase" id="RU000682"/>
    </source>
</evidence>
<dbReference type="CDD" id="cd00086">
    <property type="entry name" value="homeodomain"/>
    <property type="match status" value="1"/>
</dbReference>
<dbReference type="Pfam" id="PF24818">
    <property type="entry name" value="PH_TRF2_HOY1"/>
    <property type="match status" value="1"/>
</dbReference>
<dbReference type="PRINTS" id="PR00031">
    <property type="entry name" value="HTHREPRESSR"/>
</dbReference>
<dbReference type="GO" id="GO:0006357">
    <property type="term" value="P:regulation of transcription by RNA polymerase II"/>
    <property type="evidence" value="ECO:0007669"/>
    <property type="project" value="TreeGrafter"/>
</dbReference>
<keyword evidence="4 5" id="KW-0539">Nucleus</keyword>
<dbReference type="Pfam" id="PF00046">
    <property type="entry name" value="Homeodomain"/>
    <property type="match status" value="1"/>
</dbReference>
<name>W4KCZ7_HETIT</name>
<keyword evidence="2 5" id="KW-0238">DNA-binding</keyword>
<evidence type="ECO:0000313" key="10">
    <source>
        <dbReference type="Proteomes" id="UP000030671"/>
    </source>
</evidence>
<dbReference type="AlphaFoldDB" id="W4KCZ7"/>
<dbReference type="PANTHER" id="PTHR24324">
    <property type="entry name" value="HOMEOBOX PROTEIN HHEX"/>
    <property type="match status" value="1"/>
</dbReference>
<dbReference type="eggNOG" id="KOG0489">
    <property type="taxonomic scope" value="Eukaryota"/>
</dbReference>
<dbReference type="HOGENOM" id="CLU_027076_1_0_1"/>
<evidence type="ECO:0000313" key="9">
    <source>
        <dbReference type="EMBL" id="ETW82941.1"/>
    </source>
</evidence>
<dbReference type="InterPro" id="IPR001356">
    <property type="entry name" value="HD"/>
</dbReference>
<evidence type="ECO:0000256" key="1">
    <source>
        <dbReference type="ARBA" id="ARBA00004123"/>
    </source>
</evidence>
<feature type="DNA-binding region" description="Homeobox" evidence="5">
    <location>
        <begin position="65"/>
        <end position="124"/>
    </location>
</feature>
<dbReference type="InterPro" id="IPR000047">
    <property type="entry name" value="HTH_motif"/>
</dbReference>
<comment type="subcellular location">
    <subcellularLocation>
        <location evidence="1 5 6">Nucleus</location>
    </subcellularLocation>
</comment>
<evidence type="ECO:0000256" key="3">
    <source>
        <dbReference type="ARBA" id="ARBA00023155"/>
    </source>
</evidence>
<accession>W4KCZ7</accession>
<evidence type="ECO:0000259" key="8">
    <source>
        <dbReference type="PROSITE" id="PS50071"/>
    </source>
</evidence>
<dbReference type="EMBL" id="KI925457">
    <property type="protein sequence ID" value="ETW82941.1"/>
    <property type="molecule type" value="Genomic_DNA"/>
</dbReference>
<dbReference type="KEGG" id="hir:HETIRDRAFT_316855"/>
<gene>
    <name evidence="9" type="ORF">HETIRDRAFT_316855</name>
</gene>
<feature type="region of interest" description="Disordered" evidence="7">
    <location>
        <begin position="1"/>
        <end position="74"/>
    </location>
</feature>
<evidence type="ECO:0000256" key="5">
    <source>
        <dbReference type="PROSITE-ProRule" id="PRU00108"/>
    </source>
</evidence>
<protein>
    <recommendedName>
        <fullName evidence="8">Homeobox domain-containing protein</fullName>
    </recommendedName>
</protein>
<feature type="non-terminal residue" evidence="9">
    <location>
        <position position="333"/>
    </location>
</feature>
<dbReference type="PROSITE" id="PS50071">
    <property type="entry name" value="HOMEOBOX_2"/>
    <property type="match status" value="1"/>
</dbReference>